<protein>
    <submittedName>
        <fullName evidence="1">Uncharacterized protein</fullName>
    </submittedName>
</protein>
<dbReference type="AlphaFoldDB" id="A0A1C7EE39"/>
<proteinExistence type="predicted"/>
<evidence type="ECO:0000313" key="2">
    <source>
        <dbReference type="Proteomes" id="UP000092495"/>
    </source>
</evidence>
<dbReference type="OrthoDB" id="2086168at2"/>
<dbReference type="EMBL" id="CP016543">
    <property type="protein sequence ID" value="ANU22028.1"/>
    <property type="molecule type" value="Genomic_DNA"/>
</dbReference>
<dbReference type="KEGG" id="pdg:BCM40_01165"/>
<sequence>MCILCGEFVMQIHWTDQTSNDDDEILVGDLQRSRHRTRLQRAKLSNKILHYYRLKLEDWNSSKFVLRDLKGNQEIVHDLGALWGTAEKMIGRPVNPLDPHLLQQIEEEQRQLLGAEQS</sequence>
<evidence type="ECO:0000313" key="1">
    <source>
        <dbReference type="EMBL" id="ANU22028.1"/>
    </source>
</evidence>
<organism evidence="1 2">
    <name type="scientific">Planococcus donghaensis</name>
    <dbReference type="NCBI Taxonomy" id="414778"/>
    <lineage>
        <taxon>Bacteria</taxon>
        <taxon>Bacillati</taxon>
        <taxon>Bacillota</taxon>
        <taxon>Bacilli</taxon>
        <taxon>Bacillales</taxon>
        <taxon>Caryophanaceae</taxon>
        <taxon>Planococcus</taxon>
    </lineage>
</organism>
<name>A0A1C7EE39_9BACL</name>
<reference evidence="1" key="1">
    <citation type="submission" date="2016-10" db="EMBL/GenBank/DDBJ databases">
        <authorList>
            <person name="See-Too W.S."/>
        </authorList>
    </citation>
    <scope>NUCLEOTIDE SEQUENCE</scope>
    <source>
        <strain evidence="1">DSM 22276</strain>
    </source>
</reference>
<gene>
    <name evidence="1" type="ORF">BCM40_01165</name>
</gene>
<keyword evidence="2" id="KW-1185">Reference proteome</keyword>
<accession>A0A1C7EE39</accession>
<dbReference type="STRING" id="414778.BCM40_01165"/>
<dbReference type="Proteomes" id="UP000092495">
    <property type="component" value="Chromosome"/>
</dbReference>